<keyword evidence="4" id="KW-1185">Reference proteome</keyword>
<name>A0A3G6RT11_CHRLC</name>
<protein>
    <recommendedName>
        <fullName evidence="5">DNA-directed RNA polymerase</fullName>
    </recommendedName>
</protein>
<gene>
    <name evidence="2" type="ORF">C1637_02315</name>
    <name evidence="1" type="ORF">EG342_05700</name>
</gene>
<evidence type="ECO:0000313" key="2">
    <source>
        <dbReference type="EMBL" id="PNW15281.1"/>
    </source>
</evidence>
<proteinExistence type="predicted"/>
<reference evidence="1 4" key="2">
    <citation type="submission" date="2018-11" db="EMBL/GenBank/DDBJ databases">
        <title>Proposal to divide the Flavobacteriaceae and reorganize its genera based on Amino Acid Identity values calculated from whole genome sequences.</title>
        <authorList>
            <person name="Nicholson A.C."/>
            <person name="Gulvik C.A."/>
            <person name="Whitney A.M."/>
            <person name="Humrighouse B.W."/>
            <person name="Bell M."/>
            <person name="Holmes B."/>
            <person name="Steigerwalt A.G."/>
            <person name="Villarma A."/>
            <person name="Sheth M."/>
            <person name="Batra D."/>
            <person name="Pryor J."/>
            <person name="Bernardet J.-F."/>
            <person name="Hugo C."/>
            <person name="Kampfer P."/>
            <person name="Newman J."/>
            <person name="McQuiston J.R."/>
        </authorList>
    </citation>
    <scope>NUCLEOTIDE SEQUENCE [LARGE SCALE GENOMIC DNA]</scope>
    <source>
        <strain evidence="1 4">KC_1864</strain>
    </source>
</reference>
<dbReference type="Proteomes" id="UP000236262">
    <property type="component" value="Unassembled WGS sequence"/>
</dbReference>
<dbReference type="OrthoDB" id="631303at2"/>
<dbReference type="AlphaFoldDB" id="A0A3G6RT11"/>
<evidence type="ECO:0000313" key="1">
    <source>
        <dbReference type="EMBL" id="AZA81430.1"/>
    </source>
</evidence>
<organism evidence="2 3">
    <name type="scientific">Chryseobacterium lactis</name>
    <dbReference type="NCBI Taxonomy" id="1241981"/>
    <lineage>
        <taxon>Bacteria</taxon>
        <taxon>Pseudomonadati</taxon>
        <taxon>Bacteroidota</taxon>
        <taxon>Flavobacteriia</taxon>
        <taxon>Flavobacteriales</taxon>
        <taxon>Weeksellaceae</taxon>
        <taxon>Chryseobacterium group</taxon>
        <taxon>Chryseobacterium</taxon>
    </lineage>
</organism>
<dbReference type="Proteomes" id="UP000279972">
    <property type="component" value="Chromosome"/>
</dbReference>
<dbReference type="KEGG" id="clac:EG342_05700"/>
<evidence type="ECO:0008006" key="5">
    <source>
        <dbReference type="Google" id="ProtNLM"/>
    </source>
</evidence>
<dbReference type="EMBL" id="PPEH01000001">
    <property type="protein sequence ID" value="PNW15281.1"/>
    <property type="molecule type" value="Genomic_DNA"/>
</dbReference>
<reference evidence="2 3" key="1">
    <citation type="submission" date="2018-01" db="EMBL/GenBank/DDBJ databases">
        <title>Draft genome sequences of Chryseobacterium lactis NCTC11390, Chryseobacterium oncorhynchi 701B-08, and Chryseobacterium viscerum 687B-08.</title>
        <authorList>
            <person name="Jeong J.-J."/>
            <person name="Lee Y.J."/>
            <person name="Park B."/>
            <person name="Choi I.-G."/>
            <person name="Kim K.D."/>
        </authorList>
    </citation>
    <scope>NUCLEOTIDE SEQUENCE [LARGE SCALE GENOMIC DNA]</scope>
    <source>
        <strain evidence="2 3">NCTC11390</strain>
    </source>
</reference>
<accession>A0A3G6RT11</accession>
<evidence type="ECO:0000313" key="4">
    <source>
        <dbReference type="Proteomes" id="UP000279972"/>
    </source>
</evidence>
<dbReference type="EMBL" id="CP033924">
    <property type="protein sequence ID" value="AZA81430.1"/>
    <property type="molecule type" value="Genomic_DNA"/>
</dbReference>
<dbReference type="RefSeq" id="WP_103288788.1">
    <property type="nucleotide sequence ID" value="NZ_CP033924.1"/>
</dbReference>
<evidence type="ECO:0000313" key="3">
    <source>
        <dbReference type="Proteomes" id="UP000236262"/>
    </source>
</evidence>
<sequence length="476" mass="55293">MFNRKTGSALISSLNNNYSPNQNAGFVSNGYERRSSLTLYVPMKIDIDEILLRNPPDFEYDRDKFVYILHLISSIPSRKNNVLDNNAGYTPVNKRLLQRRIHNYSKYIDYLAEKGLVEVDKQFIPDKKSGGLKFSKEYISVLVPVEITKWTLIKSILYLNQNKNNLLTEGLTFLKKWFEDGKLTVNFEGAKEELNKLAIEEEELGLPNIQERFNSRLVPLLELMSDYTVFGVDNTGYRLHTSITRLKKELRKNIKYDNKTLVSIDIVNSQPFLTLPLFDLEKIHTNDILSKIKSPLYFPNSEMSDTLLKTIEMVKDEEDVKIFIDCVWSGNFYEKFGEILQKEEILPNESFQGLRKKVKEITFESIYSPNTSIAYSSCVKIFKSTFPNVYKIFELIKTGRGNHPAFSIMLQRLESELILEKACKIINRINPEIPLFTIHDSIATTEEHTTFVENIMTKVFTKYIGKSPKFKLERWD</sequence>